<proteinExistence type="predicted"/>
<evidence type="ECO:0000313" key="4">
    <source>
        <dbReference type="Proteomes" id="UP000323521"/>
    </source>
</evidence>
<dbReference type="PIRSF" id="PIRSF006487">
    <property type="entry name" value="GcvT"/>
    <property type="match status" value="1"/>
</dbReference>
<dbReference type="InterPro" id="IPR006222">
    <property type="entry name" value="GCVT_N"/>
</dbReference>
<evidence type="ECO:0000313" key="3">
    <source>
        <dbReference type="EMBL" id="ATW26569.1"/>
    </source>
</evidence>
<dbReference type="SUPFAM" id="SSF101790">
    <property type="entry name" value="Aminomethyltransferase beta-barrel domain"/>
    <property type="match status" value="1"/>
</dbReference>
<protein>
    <submittedName>
        <fullName evidence="3">Glycine cleavage system protein T</fullName>
    </submittedName>
</protein>
<feature type="binding site" evidence="1">
    <location>
        <position position="186"/>
    </location>
    <ligand>
        <name>substrate</name>
    </ligand>
</feature>
<dbReference type="InterPro" id="IPR029043">
    <property type="entry name" value="GcvT/YgfZ_C"/>
</dbReference>
<reference evidence="3 4" key="1">
    <citation type="submission" date="2016-10" db="EMBL/GenBank/DDBJ databases">
        <title>Complete Genome Sequence of Peptococcaceae strain DCMF.</title>
        <authorList>
            <person name="Edwards R.J."/>
            <person name="Holland S.I."/>
            <person name="Deshpande N.P."/>
            <person name="Wong Y.K."/>
            <person name="Ertan H."/>
            <person name="Manefield M."/>
            <person name="Russell T.L."/>
            <person name="Lee M.J."/>
        </authorList>
    </citation>
    <scope>NUCLEOTIDE SEQUENCE [LARGE SCALE GENOMIC DNA]</scope>
    <source>
        <strain evidence="3 4">DCMF</strain>
    </source>
</reference>
<accession>A0A3G1KW33</accession>
<gene>
    <name evidence="3" type="ORF">DCMF_19045</name>
</gene>
<organism evidence="3 4">
    <name type="scientific">Formimonas warabiya</name>
    <dbReference type="NCBI Taxonomy" id="1761012"/>
    <lineage>
        <taxon>Bacteria</taxon>
        <taxon>Bacillati</taxon>
        <taxon>Bacillota</taxon>
        <taxon>Clostridia</taxon>
        <taxon>Eubacteriales</taxon>
        <taxon>Peptococcaceae</taxon>
        <taxon>Candidatus Formimonas</taxon>
    </lineage>
</organism>
<dbReference type="Gene3D" id="3.30.1360.120">
    <property type="entry name" value="Probable tRNA modification gtpase trme, domain 1"/>
    <property type="match status" value="1"/>
</dbReference>
<feature type="domain" description="GCVT N-terminal" evidence="2">
    <location>
        <begin position="26"/>
        <end position="235"/>
    </location>
</feature>
<keyword evidence="4" id="KW-1185">Reference proteome</keyword>
<dbReference type="PANTHER" id="PTHR43757">
    <property type="entry name" value="AMINOMETHYLTRANSFERASE"/>
    <property type="match status" value="1"/>
</dbReference>
<dbReference type="EMBL" id="CP017634">
    <property type="protein sequence ID" value="ATW26569.1"/>
    <property type="molecule type" value="Genomic_DNA"/>
</dbReference>
<dbReference type="InterPro" id="IPR028896">
    <property type="entry name" value="GcvT/YgfZ/DmdA"/>
</dbReference>
<dbReference type="OrthoDB" id="2055370at2"/>
<sequence length="428" mass="49435">MSDQDMNKYRVTPPGYFTIRWGQPEYTDWMDESMSWKENCYIGDWSFLWERWFRGPDVEKLFSDFSTTSFKRFEIGQSKHCIHCNVDGKVIHEGILSRMGEHDYLLFGRGCFWMNYNLEKGNYNVTSEPDDWFNLQVSGPNAVALLEKSCGESLRNVKYMHMKKIGIRGKWMYALRQGMAGEPGFELVGPNEWKEEVIQAILEDGEEFGIRRLGGRTVFINHLEACFPTIITDYIPAMFSSDLTDYLTAFKTSMPASMTTLNLYGSFEGNDISDYYRSPIELGWSKVVKFDHDFLGREALEKEMANPKRIIRTLVWNPEDVVDVYASMFRKGDHYDYIELPRFQRGGMYVDKVVKNGKLVGTTSSYGYSYYFREMLCLAVLDVDQADIGNEVKIVWGAPGHPQKEIRATVAQAPYKKDGSKGDLHLVR</sequence>
<evidence type="ECO:0000259" key="2">
    <source>
        <dbReference type="Pfam" id="PF01571"/>
    </source>
</evidence>
<dbReference type="Pfam" id="PF01571">
    <property type="entry name" value="GCV_T"/>
    <property type="match status" value="1"/>
</dbReference>
<dbReference type="Proteomes" id="UP000323521">
    <property type="component" value="Chromosome"/>
</dbReference>
<dbReference type="PANTHER" id="PTHR43757:SF2">
    <property type="entry name" value="AMINOMETHYLTRANSFERASE, MITOCHONDRIAL"/>
    <property type="match status" value="1"/>
</dbReference>
<dbReference type="SUPFAM" id="SSF103025">
    <property type="entry name" value="Folate-binding domain"/>
    <property type="match status" value="1"/>
</dbReference>
<evidence type="ECO:0000256" key="1">
    <source>
        <dbReference type="PIRSR" id="PIRSR006487-1"/>
    </source>
</evidence>
<dbReference type="RefSeq" id="WP_148135889.1">
    <property type="nucleotide sequence ID" value="NZ_CP017634.1"/>
</dbReference>
<dbReference type="AlphaFoldDB" id="A0A3G1KW33"/>
<dbReference type="InterPro" id="IPR027266">
    <property type="entry name" value="TrmE/GcvT-like"/>
</dbReference>
<dbReference type="KEGG" id="fwa:DCMF_19045"/>
<name>A0A3G1KW33_FORW1</name>